<evidence type="ECO:0000259" key="1">
    <source>
        <dbReference type="PROSITE" id="PS50075"/>
    </source>
</evidence>
<dbReference type="Proteomes" id="UP000235015">
    <property type="component" value="Unassembled WGS sequence"/>
</dbReference>
<dbReference type="Gene3D" id="1.10.1200.10">
    <property type="entry name" value="ACP-like"/>
    <property type="match status" value="1"/>
</dbReference>
<reference evidence="2 3" key="1">
    <citation type="submission" date="2017-11" db="EMBL/GenBank/DDBJ databases">
        <title>Genome-resolved metagenomics identifies genetic mobility, metabolic interactions, and unexpected diversity in perchlorate-reducing communities.</title>
        <authorList>
            <person name="Barnum T.P."/>
            <person name="Figueroa I.A."/>
            <person name="Carlstrom C.I."/>
            <person name="Lucas L.N."/>
            <person name="Engelbrektson A.L."/>
            <person name="Coates J.D."/>
        </authorList>
    </citation>
    <scope>NUCLEOTIDE SEQUENCE [LARGE SCALE GENOMIC DNA]</scope>
    <source>
        <strain evidence="2">BM301</strain>
    </source>
</reference>
<gene>
    <name evidence="2" type="ORF">C0630_02395</name>
</gene>
<dbReference type="RefSeq" id="WP_273437606.1">
    <property type="nucleotide sequence ID" value="NZ_PKUN01000002.1"/>
</dbReference>
<protein>
    <recommendedName>
        <fullName evidence="1">Carrier domain-containing protein</fullName>
    </recommendedName>
</protein>
<sequence>MVTIEQVKEIIGSVLQLGDSVDGFDSSTQLLGSVPEFDSMAVVSVITAIEDNFGLVVDDDEVSAEIFETIGSLHEFVIEKVAG</sequence>
<dbReference type="STRING" id="1111735.GCA_000428045_02840"/>
<dbReference type="PROSITE" id="PS50075">
    <property type="entry name" value="CARRIER"/>
    <property type="match status" value="1"/>
</dbReference>
<dbReference type="Pfam" id="PF00550">
    <property type="entry name" value="PP-binding"/>
    <property type="match status" value="1"/>
</dbReference>
<feature type="domain" description="Carrier" evidence="1">
    <location>
        <begin position="1"/>
        <end position="81"/>
    </location>
</feature>
<evidence type="ECO:0000313" key="3">
    <source>
        <dbReference type="Proteomes" id="UP000235015"/>
    </source>
</evidence>
<dbReference type="AlphaFoldDB" id="A0A2N6D041"/>
<dbReference type="SUPFAM" id="SSF47336">
    <property type="entry name" value="ACP-like"/>
    <property type="match status" value="1"/>
</dbReference>
<name>A0A2N6D041_9GAMM</name>
<dbReference type="InterPro" id="IPR036736">
    <property type="entry name" value="ACP-like_sf"/>
</dbReference>
<organism evidence="2 3">
    <name type="scientific">Sedimenticola selenatireducens</name>
    <dbReference type="NCBI Taxonomy" id="191960"/>
    <lineage>
        <taxon>Bacteria</taxon>
        <taxon>Pseudomonadati</taxon>
        <taxon>Pseudomonadota</taxon>
        <taxon>Gammaproteobacteria</taxon>
        <taxon>Chromatiales</taxon>
        <taxon>Sedimenticolaceae</taxon>
        <taxon>Sedimenticola</taxon>
    </lineage>
</organism>
<comment type="caution">
    <text evidence="2">The sequence shown here is derived from an EMBL/GenBank/DDBJ whole genome shotgun (WGS) entry which is preliminary data.</text>
</comment>
<evidence type="ECO:0000313" key="2">
    <source>
        <dbReference type="EMBL" id="PLX63033.1"/>
    </source>
</evidence>
<proteinExistence type="predicted"/>
<dbReference type="InterPro" id="IPR009081">
    <property type="entry name" value="PP-bd_ACP"/>
</dbReference>
<dbReference type="EMBL" id="PKUN01000002">
    <property type="protein sequence ID" value="PLX63033.1"/>
    <property type="molecule type" value="Genomic_DNA"/>
</dbReference>
<accession>A0A2N6D041</accession>